<dbReference type="PANTHER" id="PTHR21193">
    <property type="entry name" value="OXIDOREDUCTASE-LIKE DOMAIN-CONTAINING PROTEIN 1"/>
    <property type="match status" value="1"/>
</dbReference>
<dbReference type="Pfam" id="PF09791">
    <property type="entry name" value="Oxidored-like"/>
    <property type="match status" value="1"/>
</dbReference>
<accession>A0A1Y1SF58</accession>
<dbReference type="STRING" id="1317117.ATO7_09032"/>
<evidence type="ECO:0000259" key="2">
    <source>
        <dbReference type="Pfam" id="PF09791"/>
    </source>
</evidence>
<dbReference type="RefSeq" id="WP_083561369.1">
    <property type="nucleotide sequence ID" value="NZ_AQQV01000002.1"/>
</dbReference>
<comment type="caution">
    <text evidence="3">The sequence shown here is derived from an EMBL/GenBank/DDBJ whole genome shotgun (WGS) entry which is preliminary data.</text>
</comment>
<dbReference type="EMBL" id="AQQV01000002">
    <property type="protein sequence ID" value="ORE87172.1"/>
    <property type="molecule type" value="Genomic_DNA"/>
</dbReference>
<evidence type="ECO:0000313" key="4">
    <source>
        <dbReference type="Proteomes" id="UP000192342"/>
    </source>
</evidence>
<organism evidence="3 4">
    <name type="scientific">Oceanococcus atlanticus</name>
    <dbReference type="NCBI Taxonomy" id="1317117"/>
    <lineage>
        <taxon>Bacteria</taxon>
        <taxon>Pseudomonadati</taxon>
        <taxon>Pseudomonadota</taxon>
        <taxon>Gammaproteobacteria</taxon>
        <taxon>Chromatiales</taxon>
        <taxon>Oceanococcaceae</taxon>
        <taxon>Oceanococcus</taxon>
    </lineage>
</organism>
<gene>
    <name evidence="3" type="ORF">ATO7_09032</name>
</gene>
<dbReference type="AlphaFoldDB" id="A0A1Y1SF58"/>
<name>A0A1Y1SF58_9GAMM</name>
<dbReference type="OrthoDB" id="5797329at2"/>
<evidence type="ECO:0000313" key="3">
    <source>
        <dbReference type="EMBL" id="ORE87172.1"/>
    </source>
</evidence>
<dbReference type="InterPro" id="IPR019180">
    <property type="entry name" value="Oxidoreductase-like_N"/>
</dbReference>
<proteinExistence type="predicted"/>
<feature type="region of interest" description="Disordered" evidence="1">
    <location>
        <begin position="1"/>
        <end position="22"/>
    </location>
</feature>
<protein>
    <recommendedName>
        <fullName evidence="2">Oxidoreductase-like domain-containing protein</fullName>
    </recommendedName>
</protein>
<feature type="compositionally biased region" description="Pro residues" evidence="1">
    <location>
        <begin position="8"/>
        <end position="19"/>
    </location>
</feature>
<dbReference type="Proteomes" id="UP000192342">
    <property type="component" value="Unassembled WGS sequence"/>
</dbReference>
<reference evidence="3 4" key="1">
    <citation type="submission" date="2013-04" db="EMBL/GenBank/DDBJ databases">
        <title>Oceanococcus atlanticus 22II-S10r2 Genome Sequencing.</title>
        <authorList>
            <person name="Lai Q."/>
            <person name="Li G."/>
            <person name="Shao Z."/>
        </authorList>
    </citation>
    <scope>NUCLEOTIDE SEQUENCE [LARGE SCALE GENOMIC DNA]</scope>
    <source>
        <strain evidence="3 4">22II-S10r2</strain>
    </source>
</reference>
<keyword evidence="4" id="KW-1185">Reference proteome</keyword>
<sequence>MNKDPNVQPRPRPQPPEKPLPGDCCDSGCVDCIFDQYSDALRAYERAVAAWELEQGGGER</sequence>
<evidence type="ECO:0000256" key="1">
    <source>
        <dbReference type="SAM" id="MobiDB-lite"/>
    </source>
</evidence>
<dbReference type="InterPro" id="IPR039251">
    <property type="entry name" value="OXLD1"/>
</dbReference>
<dbReference type="PANTHER" id="PTHR21193:SF3">
    <property type="entry name" value="OXIDOREDUCTASE-LIKE DOMAIN-CONTAINING PROTEIN 1"/>
    <property type="match status" value="1"/>
</dbReference>
<feature type="domain" description="Oxidoreductase-like" evidence="2">
    <location>
        <begin position="12"/>
        <end position="51"/>
    </location>
</feature>